<dbReference type="Proteomes" id="UP001291309">
    <property type="component" value="Unassembled WGS sequence"/>
</dbReference>
<proteinExistence type="predicted"/>
<feature type="transmembrane region" description="Helical" evidence="1">
    <location>
        <begin position="140"/>
        <end position="157"/>
    </location>
</feature>
<reference evidence="2 3" key="1">
    <citation type="submission" date="2023-12" db="EMBL/GenBank/DDBJ databases">
        <title>the genome sequence of Hyalangium sp. s54d21.</title>
        <authorList>
            <person name="Zhang X."/>
        </authorList>
    </citation>
    <scope>NUCLEOTIDE SEQUENCE [LARGE SCALE GENOMIC DNA]</scope>
    <source>
        <strain evidence="3">s54d21</strain>
    </source>
</reference>
<protein>
    <submittedName>
        <fullName evidence="2">Uncharacterized protein</fullName>
    </submittedName>
</protein>
<gene>
    <name evidence="2" type="ORF">SYV04_12900</name>
</gene>
<evidence type="ECO:0000313" key="2">
    <source>
        <dbReference type="EMBL" id="MDY7227302.1"/>
    </source>
</evidence>
<accession>A0ABU5H2G9</accession>
<comment type="caution">
    <text evidence="2">The sequence shown here is derived from an EMBL/GenBank/DDBJ whole genome shotgun (WGS) entry which is preliminary data.</text>
</comment>
<feature type="transmembrane region" description="Helical" evidence="1">
    <location>
        <begin position="73"/>
        <end position="90"/>
    </location>
</feature>
<dbReference type="EMBL" id="JAXIVS010000004">
    <property type="protein sequence ID" value="MDY7227302.1"/>
    <property type="molecule type" value="Genomic_DNA"/>
</dbReference>
<feature type="transmembrane region" description="Helical" evidence="1">
    <location>
        <begin position="283"/>
        <end position="303"/>
    </location>
</feature>
<feature type="transmembrane region" description="Helical" evidence="1">
    <location>
        <begin position="164"/>
        <end position="184"/>
    </location>
</feature>
<feature type="transmembrane region" description="Helical" evidence="1">
    <location>
        <begin position="190"/>
        <end position="213"/>
    </location>
</feature>
<keyword evidence="1" id="KW-0812">Transmembrane</keyword>
<sequence>MERLPSANCPRCGAPRTPTPECPHCGVYYAKAEARVAQPALALAPEEPPAPLAPAPAERLTWNEDAEDARRELMIRVFAVPAALLLTWALHNTGMGHSLLRIFLSMWIHELGHAVTAWLTGFTAFPGPWATSIAEVRSPSFSVLLALGFGALVYRGWRINHRPTLIAGIVLLCLQAVGTLFVRSGMARSFISFGGDGGCLVLGTLLMTTLYAGKNSSLHRGWTRWGLLVIGAASFTDAFTTWRNARTDYGSIPFGRIEGVGLSDPTKLVDWFGWSVDSIISRYVNLGWACLAVLGMVYVLGVLRARAALRA</sequence>
<dbReference type="RefSeq" id="WP_321546029.1">
    <property type="nucleotide sequence ID" value="NZ_JAXIVS010000004.1"/>
</dbReference>
<organism evidence="2 3">
    <name type="scientific">Hyalangium rubrum</name>
    <dbReference type="NCBI Taxonomy" id="3103134"/>
    <lineage>
        <taxon>Bacteria</taxon>
        <taxon>Pseudomonadati</taxon>
        <taxon>Myxococcota</taxon>
        <taxon>Myxococcia</taxon>
        <taxon>Myxococcales</taxon>
        <taxon>Cystobacterineae</taxon>
        <taxon>Archangiaceae</taxon>
        <taxon>Hyalangium</taxon>
    </lineage>
</organism>
<evidence type="ECO:0000256" key="1">
    <source>
        <dbReference type="SAM" id="Phobius"/>
    </source>
</evidence>
<keyword evidence="3" id="KW-1185">Reference proteome</keyword>
<evidence type="ECO:0000313" key="3">
    <source>
        <dbReference type="Proteomes" id="UP001291309"/>
    </source>
</evidence>
<keyword evidence="1" id="KW-0472">Membrane</keyword>
<name>A0ABU5H2G9_9BACT</name>
<keyword evidence="1" id="KW-1133">Transmembrane helix</keyword>